<evidence type="ECO:0000256" key="1">
    <source>
        <dbReference type="ARBA" id="ARBA00023157"/>
    </source>
</evidence>
<dbReference type="Pfam" id="PF02010">
    <property type="entry name" value="REJ"/>
    <property type="match status" value="1"/>
</dbReference>
<dbReference type="InterPro" id="IPR013111">
    <property type="entry name" value="EGF_extracell"/>
</dbReference>
<reference evidence="6 7" key="1">
    <citation type="journal article" date="2010" name="Cell">
        <title>The genome of Naegleria gruberi illuminates early eukaryotic versatility.</title>
        <authorList>
            <person name="Fritz-Laylin L.K."/>
            <person name="Prochnik S.E."/>
            <person name="Ginger M.L."/>
            <person name="Dacks J.B."/>
            <person name="Carpenter M.L."/>
            <person name="Field M.C."/>
            <person name="Kuo A."/>
            <person name="Paredez A."/>
            <person name="Chapman J."/>
            <person name="Pham J."/>
            <person name="Shu S."/>
            <person name="Neupane R."/>
            <person name="Cipriano M."/>
            <person name="Mancuso J."/>
            <person name="Tu H."/>
            <person name="Salamov A."/>
            <person name="Lindquist E."/>
            <person name="Shapiro H."/>
            <person name="Lucas S."/>
            <person name="Grigoriev I.V."/>
            <person name="Cande W.Z."/>
            <person name="Fulton C."/>
            <person name="Rokhsar D.S."/>
            <person name="Dawson S.C."/>
        </authorList>
    </citation>
    <scope>NUCLEOTIDE SEQUENCE [LARGE SCALE GENOMIC DNA]</scope>
    <source>
        <strain evidence="6 7">NEG-M</strain>
    </source>
</reference>
<dbReference type="OMA" id="AHIEVEY"/>
<evidence type="ECO:0000313" key="7">
    <source>
        <dbReference type="Proteomes" id="UP000006671"/>
    </source>
</evidence>
<keyword evidence="2" id="KW-1133">Transmembrane helix</keyword>
<dbReference type="OrthoDB" id="10266706at2759"/>
<dbReference type="InParanoid" id="D2UZF1"/>
<keyword evidence="2" id="KW-0472">Membrane</keyword>
<dbReference type="EMBL" id="GG738846">
    <property type="protein sequence ID" value="EFC50136.1"/>
    <property type="molecule type" value="Genomic_DNA"/>
</dbReference>
<evidence type="ECO:0000259" key="5">
    <source>
        <dbReference type="PROSITE" id="PS01186"/>
    </source>
</evidence>
<evidence type="ECO:0000256" key="3">
    <source>
        <dbReference type="SAM" id="SignalP"/>
    </source>
</evidence>
<keyword evidence="7" id="KW-1185">Reference proteome</keyword>
<dbReference type="VEuPathDB" id="AmoebaDB:NAEGRDRAFT_61914"/>
<feature type="domain" description="EGF-like" evidence="5">
    <location>
        <begin position="755"/>
        <end position="766"/>
    </location>
</feature>
<accession>D2UZF1</accession>
<dbReference type="AlphaFoldDB" id="D2UZF1"/>
<dbReference type="Gene3D" id="2.10.25.10">
    <property type="entry name" value="Laminin"/>
    <property type="match status" value="2"/>
</dbReference>
<organism evidence="7">
    <name type="scientific">Naegleria gruberi</name>
    <name type="common">Amoeba</name>
    <dbReference type="NCBI Taxonomy" id="5762"/>
    <lineage>
        <taxon>Eukaryota</taxon>
        <taxon>Discoba</taxon>
        <taxon>Heterolobosea</taxon>
        <taxon>Tetramitia</taxon>
        <taxon>Eutetramitia</taxon>
        <taxon>Vahlkampfiidae</taxon>
        <taxon>Naegleria</taxon>
    </lineage>
</organism>
<dbReference type="PROSITE" id="PS00022">
    <property type="entry name" value="EGF_1"/>
    <property type="match status" value="2"/>
</dbReference>
<keyword evidence="1" id="KW-1015">Disulfide bond</keyword>
<dbReference type="GO" id="GO:0005112">
    <property type="term" value="F:Notch binding"/>
    <property type="evidence" value="ECO:0007669"/>
    <property type="project" value="TreeGrafter"/>
</dbReference>
<dbReference type="InterPro" id="IPR002859">
    <property type="entry name" value="PKD/REJ-like"/>
</dbReference>
<dbReference type="eggNOG" id="KOG1225">
    <property type="taxonomic scope" value="Eukaryota"/>
</dbReference>
<proteinExistence type="predicted"/>
<keyword evidence="2" id="KW-0812">Transmembrane</keyword>
<dbReference type="Proteomes" id="UP000006671">
    <property type="component" value="Unassembled WGS sequence"/>
</dbReference>
<dbReference type="Pfam" id="PF07974">
    <property type="entry name" value="EGF_2"/>
    <property type="match status" value="1"/>
</dbReference>
<evidence type="ECO:0000313" key="6">
    <source>
        <dbReference type="EMBL" id="EFC50136.1"/>
    </source>
</evidence>
<feature type="domain" description="EGF-like" evidence="4 5">
    <location>
        <begin position="185"/>
        <end position="196"/>
    </location>
</feature>
<feature type="chain" id="PRO_5005670418" evidence="3">
    <location>
        <begin position="31"/>
        <end position="1152"/>
    </location>
</feature>
<evidence type="ECO:0000259" key="4">
    <source>
        <dbReference type="PROSITE" id="PS00022"/>
    </source>
</evidence>
<protein>
    <submittedName>
        <fullName evidence="6">Predicted protein</fullName>
    </submittedName>
</protein>
<feature type="domain" description="EGF-like" evidence="4 5">
    <location>
        <begin position="105"/>
        <end position="116"/>
    </location>
</feature>
<name>D2UZF1_NAEGR</name>
<keyword evidence="3" id="KW-0732">Signal</keyword>
<feature type="signal peptide" evidence="3">
    <location>
        <begin position="1"/>
        <end position="30"/>
    </location>
</feature>
<sequence length="1152" mass="128644">MKSSQLTIKPFLFIIIACLVLLLNLETTFTSSTDKTLQTNDISSRINKILHSERLVQNTNDSISSNETSVVNSTIPTSNNQTIQSSTNCLTFPCWNGNCVENESCSCFYGWVGTYCNSTLTCYGKSYNNPTVCSGFGKCNSPNNCLCNEGYSGYTCKYYYCNSTLYSNTSYVCNGRGSCLQPDKCQCKNGYNGTFCEFEQQRPIAMLSYTLTEFHKCQPIVINGEMSTPSYGNPFIYIWTIQHKTKTSYVKQYSTPFLNLTTTEVTVYGSFDLTLTVKDAITGVLSIPKTITVVNLGFPPPAIEIVGKNNRTLATTDVPTIFRKQITNLDYSCVAKQEYNFTISWKQIYGPFVDFTTDTYSNLQINRLYSYGNQKYVFRVGTPAFDGSFYFYDDLEITTYSPELQLRVIQYLVSATTAHIEVEYYDPDMLNTQSSTWTWSCDPACSTTLQTALNSYGKTQSTSFDLTKDIVLTSSSFILTLMVVKGSRTATSSIEMVLSDKPVISVIDTVPKRTTITTDEAFVYQIYSQSMLDTISSRKWSLNGVELSDQSSTPSTSDFVIFPAYSLTDGTDNMLAVTIADSSGRLATTSYSFKVAKNPTLCSCQIQQSTGIFMETKFSYVCDSSCLKNQTLDIVYGFLEERTFTKIPLSVLGETYSAVLPPPYAGNELSLFLDVVNTKTMAKIGITSKVTILPMSFEKNILEKVSFWTDLYSNSEGNWNLNLYTASAIVRSISANMNNPNRTTCMNGVVSEGVCTCIEGYYGSDCSMKIADFKELQDNLVSLMSDLKTALIMHPDPNIYHLHLILVAIDSMLRDYTSVATSVVSNTISLLDKTLTRMTETQEIIPSKNVQLLIHYSLESMFKYFEWRSFRGEEDNMISAVALAKKSSRFLMRNKIIGTDPSQFISTTFRLVSAKVPRLQYKGIKIDLGEDSSVSFIGDVFPKAFSKSNIVYSVLTTKDIFKIADRMTITESGFIITPYVISPFSISLDFGEDNINNNMVDYSTIVYTFPLRNISDSFNYSKTYCAYYDQALKVVFGCSVKAYTGTSISCTCNKLGNVILIGQMKATTTYSFDWTLLGVVAITIVGAILLVCCCIIVIILIVIAVYCRKRYRVEDEKSQKIKVAETRYARSMMNIPLANGQSTYSMAAAANY</sequence>
<dbReference type="PANTHER" id="PTHR24044:SF420">
    <property type="entry name" value="DELTA AND NOTCH-LIKE EPIDERMAL GROWTH FACTOR-RELATED RECEPTOR ISOFORM X1"/>
    <property type="match status" value="1"/>
</dbReference>
<dbReference type="InterPro" id="IPR000742">
    <property type="entry name" value="EGF"/>
</dbReference>
<dbReference type="PANTHER" id="PTHR24044">
    <property type="entry name" value="NOTCH LIGAND FAMILY MEMBER"/>
    <property type="match status" value="1"/>
</dbReference>
<evidence type="ECO:0000256" key="2">
    <source>
        <dbReference type="SAM" id="Phobius"/>
    </source>
</evidence>
<gene>
    <name evidence="6" type="ORF">NAEGRDRAFT_61914</name>
</gene>
<dbReference type="RefSeq" id="XP_002682880.1">
    <property type="nucleotide sequence ID" value="XM_002682834.1"/>
</dbReference>
<dbReference type="GeneID" id="8863267"/>
<dbReference type="KEGG" id="ngr:NAEGRDRAFT_61914"/>
<dbReference type="InterPro" id="IPR050906">
    <property type="entry name" value="Notch_signaling"/>
</dbReference>
<dbReference type="SMART" id="SM00181">
    <property type="entry name" value="EGF"/>
    <property type="match status" value="3"/>
</dbReference>
<dbReference type="PROSITE" id="PS01186">
    <property type="entry name" value="EGF_2"/>
    <property type="match status" value="3"/>
</dbReference>
<feature type="transmembrane region" description="Helical" evidence="2">
    <location>
        <begin position="1074"/>
        <end position="1107"/>
    </location>
</feature>